<evidence type="ECO:0000313" key="2">
    <source>
        <dbReference type="Proteomes" id="UP001629260"/>
    </source>
</evidence>
<reference evidence="1 2" key="1">
    <citation type="submission" date="2024-06" db="EMBL/GenBank/DDBJ databases">
        <authorList>
            <person name="Kaempfer P."/>
            <person name="Viver T."/>
        </authorList>
    </citation>
    <scope>NUCLEOTIDE SEQUENCE [LARGE SCALE GENOMIC DNA]</scope>
    <source>
        <strain evidence="1 2">ST-87</strain>
    </source>
</reference>
<organism evidence="1 2">
    <name type="scientific">Flavobacterium plantiphilum</name>
    <dbReference type="NCBI Taxonomy" id="3163297"/>
    <lineage>
        <taxon>Bacteria</taxon>
        <taxon>Pseudomonadati</taxon>
        <taxon>Bacteroidota</taxon>
        <taxon>Flavobacteriia</taxon>
        <taxon>Flavobacteriales</taxon>
        <taxon>Flavobacteriaceae</taxon>
        <taxon>Flavobacterium</taxon>
    </lineage>
</organism>
<sequence>MKKLFFVLFVYFLNFQVFAQKFKGYYITNSSDTIQCSFDVEVNIFDRKDFERYSVKNKVKILNNEGQKILFKPNEIQSFFIKGTKTGDYKFVSLSGNKFFYHELVNGKLSFYKVYRHNSGGALGALASEEYYLLKDEKLVQINPLNLRKGLGKQIEDYPELYQKWMDSNKYYRLNQFEEVVKLYNQHFEK</sequence>
<accession>A0ABW8XUQ9</accession>
<dbReference type="Proteomes" id="UP001629260">
    <property type="component" value="Unassembled WGS sequence"/>
</dbReference>
<name>A0ABW8XUQ9_9FLAO</name>
<proteinExistence type="predicted"/>
<protein>
    <recommendedName>
        <fullName evidence="3">DUF4468 domain-containing protein</fullName>
    </recommendedName>
</protein>
<comment type="caution">
    <text evidence="1">The sequence shown here is derived from an EMBL/GenBank/DDBJ whole genome shotgun (WGS) entry which is preliminary data.</text>
</comment>
<evidence type="ECO:0000313" key="1">
    <source>
        <dbReference type="EMBL" id="MFL9831082.1"/>
    </source>
</evidence>
<evidence type="ECO:0008006" key="3">
    <source>
        <dbReference type="Google" id="ProtNLM"/>
    </source>
</evidence>
<gene>
    <name evidence="1" type="ORF">ABS764_09505</name>
</gene>
<dbReference type="EMBL" id="JBELQA010000005">
    <property type="protein sequence ID" value="MFL9831082.1"/>
    <property type="molecule type" value="Genomic_DNA"/>
</dbReference>
<dbReference type="RefSeq" id="WP_408081555.1">
    <property type="nucleotide sequence ID" value="NZ_JBELQA010000005.1"/>
</dbReference>
<keyword evidence="2" id="KW-1185">Reference proteome</keyword>